<evidence type="ECO:0000256" key="6">
    <source>
        <dbReference type="ARBA" id="ARBA00024059"/>
    </source>
</evidence>
<dbReference type="GO" id="GO:0033728">
    <property type="term" value="F:3,8-divinyl protochlorophyllide a 8-vinyl-reductase (NADPH) activity"/>
    <property type="evidence" value="ECO:0007669"/>
    <property type="project" value="UniProtKB-EC"/>
</dbReference>
<protein>
    <recommendedName>
        <fullName evidence="7">Divinyl chlorophyllide a 8-vinyl-reductase, chloroplastic</fullName>
        <ecNumber evidence="6">1.3.1.75</ecNumber>
    </recommendedName>
</protein>
<dbReference type="STRING" id="1120955.SAMN03080610_01190"/>
<dbReference type="PANTHER" id="PTHR47378:SF1">
    <property type="entry name" value="DIVINYL CHLOROPHYLLIDE A 8-VINYL-REDUCTASE, CHLOROPLASTIC"/>
    <property type="match status" value="1"/>
</dbReference>
<gene>
    <name evidence="10" type="ORF">SAMN03080610_01190</name>
</gene>
<keyword evidence="11" id="KW-1185">Reference proteome</keyword>
<evidence type="ECO:0000259" key="9">
    <source>
        <dbReference type="Pfam" id="PF13460"/>
    </source>
</evidence>
<dbReference type="CDD" id="cd05243">
    <property type="entry name" value="SDR_a5"/>
    <property type="match status" value="1"/>
</dbReference>
<reference evidence="10 11" key="1">
    <citation type="submission" date="2016-10" db="EMBL/GenBank/DDBJ databases">
        <authorList>
            <person name="de Groot N.N."/>
        </authorList>
    </citation>
    <scope>NUCLEOTIDE SEQUENCE [LARGE SCALE GENOMIC DNA]</scope>
    <source>
        <strain evidence="10 11">DSM 2698</strain>
    </source>
</reference>
<comment type="pathway">
    <text evidence="1">Porphyrin-containing compound metabolism; chlorophyll biosynthesis.</text>
</comment>
<evidence type="ECO:0000313" key="11">
    <source>
        <dbReference type="Proteomes" id="UP000199347"/>
    </source>
</evidence>
<organism evidence="10 11">
    <name type="scientific">Afifella marina DSM 2698</name>
    <dbReference type="NCBI Taxonomy" id="1120955"/>
    <lineage>
        <taxon>Bacteria</taxon>
        <taxon>Pseudomonadati</taxon>
        <taxon>Pseudomonadota</taxon>
        <taxon>Alphaproteobacteria</taxon>
        <taxon>Hyphomicrobiales</taxon>
        <taxon>Afifellaceae</taxon>
        <taxon>Afifella</taxon>
    </lineage>
</organism>
<dbReference type="PANTHER" id="PTHR47378">
    <property type="entry name" value="DIVINYL CHLOROPHYLLIDE A 8-VINYL-REDUCTASE, CHLOROPLASTIC"/>
    <property type="match status" value="1"/>
</dbReference>
<dbReference type="Proteomes" id="UP000199347">
    <property type="component" value="Unassembled WGS sequence"/>
</dbReference>
<evidence type="ECO:0000256" key="8">
    <source>
        <dbReference type="ARBA" id="ARBA00049498"/>
    </source>
</evidence>
<dbReference type="EMBL" id="FMVW01000002">
    <property type="protein sequence ID" value="SCZ29997.1"/>
    <property type="molecule type" value="Genomic_DNA"/>
</dbReference>
<dbReference type="Gene3D" id="3.40.50.720">
    <property type="entry name" value="NAD(P)-binding Rossmann-like Domain"/>
    <property type="match status" value="1"/>
</dbReference>
<dbReference type="GO" id="GO:0015995">
    <property type="term" value="P:chlorophyll biosynthetic process"/>
    <property type="evidence" value="ECO:0007669"/>
    <property type="project" value="UniProtKB-UniPathway"/>
</dbReference>
<keyword evidence="2" id="KW-0521">NADP</keyword>
<evidence type="ECO:0000256" key="2">
    <source>
        <dbReference type="ARBA" id="ARBA00022857"/>
    </source>
</evidence>
<dbReference type="EC" id="1.3.1.75" evidence="6"/>
<proteinExistence type="predicted"/>
<evidence type="ECO:0000256" key="4">
    <source>
        <dbReference type="ARBA" id="ARBA00023002"/>
    </source>
</evidence>
<sequence>MTDPQNASDLRPKRILVLGATGTIGRATVKALMARGHEVVCLVRPKAGVGGALTPEGTARLLEGAKLRFGEVADPVSLKREVFSGEPFDVLVSCLASRTGGEKDAWAIDYQAHSDALAAARDAGVRQMVLLSAICVQKPLLAFQQAKLAFEKELIASGLTYSIVRPTAFFKSLAGQIDRLRAGKPYLLFGDGRLTACKPISDDDLGRYLAECVDDEERHDKILPIGGPGDAVTPIEQGERLFQLLGKEPKFKHVPVALMDAIIAGLSGLGKVSPKLRAKAELARIGRYYATESMLLLNPETGRYDAAATPSYGTETLFDFYARLVKGDASVERGDHAVF</sequence>
<dbReference type="RefSeq" id="WP_092810557.1">
    <property type="nucleotide sequence ID" value="NZ_FMVW01000002.1"/>
</dbReference>
<evidence type="ECO:0000256" key="1">
    <source>
        <dbReference type="ARBA" id="ARBA00005173"/>
    </source>
</evidence>
<evidence type="ECO:0000313" key="10">
    <source>
        <dbReference type="EMBL" id="SCZ29997.1"/>
    </source>
</evidence>
<evidence type="ECO:0000256" key="5">
    <source>
        <dbReference type="ARBA" id="ARBA00023171"/>
    </source>
</evidence>
<comment type="catalytic activity">
    <reaction evidence="8">
        <text>protochlorophyllide a + NADP(+) = 3,8-divinyl protochlorophyllide a + NADPH + H(+)</text>
        <dbReference type="Rhea" id="RHEA:48884"/>
        <dbReference type="ChEBI" id="CHEBI:15378"/>
        <dbReference type="ChEBI" id="CHEBI:57783"/>
        <dbReference type="ChEBI" id="CHEBI:58349"/>
        <dbReference type="ChEBI" id="CHEBI:58632"/>
        <dbReference type="ChEBI" id="CHEBI:83350"/>
        <dbReference type="EC" id="1.3.1.75"/>
    </reaction>
</comment>
<dbReference type="InterPro" id="IPR036291">
    <property type="entry name" value="NAD(P)-bd_dom_sf"/>
</dbReference>
<keyword evidence="3" id="KW-0809">Transit peptide</keyword>
<dbReference type="Pfam" id="PF13460">
    <property type="entry name" value="NAD_binding_10"/>
    <property type="match status" value="1"/>
</dbReference>
<keyword evidence="4" id="KW-0560">Oxidoreductase</keyword>
<dbReference type="InterPro" id="IPR044201">
    <property type="entry name" value="DVR-like"/>
</dbReference>
<dbReference type="UniPathway" id="UPA00668"/>
<accession>A0A1G5MXT8</accession>
<dbReference type="InterPro" id="IPR016040">
    <property type="entry name" value="NAD(P)-bd_dom"/>
</dbReference>
<keyword evidence="5" id="KW-0149">Chlorophyll biosynthesis</keyword>
<evidence type="ECO:0000256" key="7">
    <source>
        <dbReference type="ARBA" id="ARBA00024089"/>
    </source>
</evidence>
<dbReference type="AlphaFoldDB" id="A0A1G5MXT8"/>
<dbReference type="OrthoDB" id="7419852at2"/>
<dbReference type="SUPFAM" id="SSF51735">
    <property type="entry name" value="NAD(P)-binding Rossmann-fold domains"/>
    <property type="match status" value="1"/>
</dbReference>
<name>A0A1G5MXT8_AFIMA</name>
<feature type="domain" description="NAD(P)-binding" evidence="9">
    <location>
        <begin position="19"/>
        <end position="215"/>
    </location>
</feature>
<evidence type="ECO:0000256" key="3">
    <source>
        <dbReference type="ARBA" id="ARBA00022946"/>
    </source>
</evidence>